<gene>
    <name evidence="1" type="ORF">HNR46_002014</name>
</gene>
<sequence>MKMFVWFLLGCVPSVRAVDFIRQIQLIDGRTVVYDIPVSGTTGSILSKPLEGDGALFQLYAYQDESYDPFSLLDANVGTIANVNVSLDSHLVDVDLLGIHLDVLLGGSGDETETPERLDEVVVGTYLPSATVVLHSRDPYPVPRTRADQPFGMTLQLRHLALPDDPKGGIHQAELVRDFRLYHPELHAPYPDGSGQGSYADVFDFTANGDFSDSSIYQALPVARPSKASGEETFAARVALGSEGEMAVIGSATMQVWPVCEGRIEGVEEGVVYKTLPSEVRYVCDDLYPDSVTYAQIYAGSAALGASGKVVASSVVTFNTSSPQDAVMPIELEDLEADVLEQDGVYTIELLTVTPFFDREPERVAAVSFELDRTVEVRATLATTSH</sequence>
<keyword evidence="2" id="KW-1185">Reference proteome</keyword>
<proteinExistence type="predicted"/>
<name>A0A840V1B0_9BACT</name>
<dbReference type="AlphaFoldDB" id="A0A840V1B0"/>
<reference evidence="1 2" key="1">
    <citation type="submission" date="2020-08" db="EMBL/GenBank/DDBJ databases">
        <title>Genomic Encyclopedia of Type Strains, Phase IV (KMG-IV): sequencing the most valuable type-strain genomes for metagenomic binning, comparative biology and taxonomic classification.</title>
        <authorList>
            <person name="Goeker M."/>
        </authorList>
    </citation>
    <scope>NUCLEOTIDE SEQUENCE [LARGE SCALE GENOMIC DNA]</scope>
    <source>
        <strain evidence="1 2">YC6886</strain>
    </source>
</reference>
<evidence type="ECO:0000313" key="1">
    <source>
        <dbReference type="EMBL" id="MBB5351775.1"/>
    </source>
</evidence>
<dbReference type="RefSeq" id="WP_184018232.1">
    <property type="nucleotide sequence ID" value="NZ_JACHFD010000008.1"/>
</dbReference>
<organism evidence="1 2">
    <name type="scientific">Haloferula luteola</name>
    <dbReference type="NCBI Taxonomy" id="595692"/>
    <lineage>
        <taxon>Bacteria</taxon>
        <taxon>Pseudomonadati</taxon>
        <taxon>Verrucomicrobiota</taxon>
        <taxon>Verrucomicrobiia</taxon>
        <taxon>Verrucomicrobiales</taxon>
        <taxon>Verrucomicrobiaceae</taxon>
        <taxon>Haloferula</taxon>
    </lineage>
</organism>
<dbReference type="Proteomes" id="UP000557717">
    <property type="component" value="Unassembled WGS sequence"/>
</dbReference>
<evidence type="ECO:0000313" key="2">
    <source>
        <dbReference type="Proteomes" id="UP000557717"/>
    </source>
</evidence>
<accession>A0A840V1B0</accession>
<comment type="caution">
    <text evidence="1">The sequence shown here is derived from an EMBL/GenBank/DDBJ whole genome shotgun (WGS) entry which is preliminary data.</text>
</comment>
<protein>
    <submittedName>
        <fullName evidence="1">Uncharacterized protein</fullName>
    </submittedName>
</protein>
<dbReference type="EMBL" id="JACHFD010000008">
    <property type="protein sequence ID" value="MBB5351775.1"/>
    <property type="molecule type" value="Genomic_DNA"/>
</dbReference>